<accession>A0A8E0RVH3</accession>
<dbReference type="AlphaFoldDB" id="A0A8E0RVH3"/>
<reference evidence="2" key="1">
    <citation type="submission" date="2019-05" db="EMBL/GenBank/DDBJ databases">
        <title>Annotation for the trematode Fasciolopsis buski.</title>
        <authorList>
            <person name="Choi Y.-J."/>
        </authorList>
    </citation>
    <scope>NUCLEOTIDE SEQUENCE</scope>
    <source>
        <strain evidence="2">HT</strain>
        <tissue evidence="2">Whole worm</tissue>
    </source>
</reference>
<feature type="compositionally biased region" description="Polar residues" evidence="1">
    <location>
        <begin position="189"/>
        <end position="203"/>
    </location>
</feature>
<feature type="region of interest" description="Disordered" evidence="1">
    <location>
        <begin position="189"/>
        <end position="214"/>
    </location>
</feature>
<feature type="compositionally biased region" description="Pro residues" evidence="1">
    <location>
        <begin position="512"/>
        <end position="524"/>
    </location>
</feature>
<proteinExistence type="predicted"/>
<feature type="region of interest" description="Disordered" evidence="1">
    <location>
        <begin position="1"/>
        <end position="21"/>
    </location>
</feature>
<feature type="compositionally biased region" description="Low complexity" evidence="1">
    <location>
        <begin position="1"/>
        <end position="16"/>
    </location>
</feature>
<feature type="region of interest" description="Disordered" evidence="1">
    <location>
        <begin position="228"/>
        <end position="255"/>
    </location>
</feature>
<gene>
    <name evidence="2" type="ORF">FBUS_03964</name>
</gene>
<organism evidence="2 3">
    <name type="scientific">Fasciolopsis buskii</name>
    <dbReference type="NCBI Taxonomy" id="27845"/>
    <lineage>
        <taxon>Eukaryota</taxon>
        <taxon>Metazoa</taxon>
        <taxon>Spiralia</taxon>
        <taxon>Lophotrochozoa</taxon>
        <taxon>Platyhelminthes</taxon>
        <taxon>Trematoda</taxon>
        <taxon>Digenea</taxon>
        <taxon>Plagiorchiida</taxon>
        <taxon>Echinostomata</taxon>
        <taxon>Echinostomatoidea</taxon>
        <taxon>Fasciolidae</taxon>
        <taxon>Fasciolopsis</taxon>
    </lineage>
</organism>
<feature type="compositionally biased region" description="Polar residues" evidence="1">
    <location>
        <begin position="453"/>
        <end position="464"/>
    </location>
</feature>
<dbReference type="Proteomes" id="UP000728185">
    <property type="component" value="Unassembled WGS sequence"/>
</dbReference>
<comment type="caution">
    <text evidence="2">The sequence shown here is derived from an EMBL/GenBank/DDBJ whole genome shotgun (WGS) entry which is preliminary data.</text>
</comment>
<evidence type="ECO:0000256" key="1">
    <source>
        <dbReference type="SAM" id="MobiDB-lite"/>
    </source>
</evidence>
<name>A0A8E0RVH3_9TREM</name>
<evidence type="ECO:0000313" key="3">
    <source>
        <dbReference type="Proteomes" id="UP000728185"/>
    </source>
</evidence>
<feature type="compositionally biased region" description="Polar residues" evidence="1">
    <location>
        <begin position="473"/>
        <end position="487"/>
    </location>
</feature>
<feature type="compositionally biased region" description="Low complexity" evidence="1">
    <location>
        <begin position="230"/>
        <end position="239"/>
    </location>
</feature>
<dbReference type="EMBL" id="LUCM01008127">
    <property type="protein sequence ID" value="KAA0188918.1"/>
    <property type="molecule type" value="Genomic_DNA"/>
</dbReference>
<protein>
    <submittedName>
        <fullName evidence="2">Rap guanine nucleotide exchange factor 1</fullName>
    </submittedName>
</protein>
<keyword evidence="3" id="KW-1185">Reference proteome</keyword>
<sequence length="536" mass="58539">MPVSGVDSVSSPSGCSIRDPNATISDRGHRLFAQLKNTSLAVFDSLKAHGFTTPIDPGLLESLVHRSTHMQFFQLVLYAPARDCQPNGTSSPLHTPQKVSEDPNHCAIMTEADRALLAKLWSTLDAALSTQRTPPPKPPLPGNILDQSAQFTVDSMNSTPPLLKSSPLDDPEFTAYLRLLAATVQPNGQVISDDSLGCDTSTRPPIPPSFVRRSSVDLNAPDRLNFPLVDASDASDSDSQPIPLSSSHRSNSASWLSSGHTSRFSEFTSPLKYLFHDPDRESGTDFSVGDVSFRLESSRRRQVDSCTENRCSTEQPGVDESSRGRRFVSTICGDFDSDFASKQNENQPIYFSEIKADTEDDSELIEADGKKYRRHFQRHIMIERHKVKQLVVAPSLPDGSGPDWSRVVLTVNQPSCPNPAQTSHLDSDNMEYASESFPCRESGVLSDTISSDALNGSVQGQQRLNPEIVSGNRKMSSSLTQSPSEHANLSEDLDWDSDEPAAVASAEADLRPPTPPPPPKPPLPLVLRQGKRPCEL</sequence>
<feature type="compositionally biased region" description="Polar residues" evidence="1">
    <location>
        <begin position="240"/>
        <end position="255"/>
    </location>
</feature>
<feature type="region of interest" description="Disordered" evidence="1">
    <location>
        <begin position="453"/>
        <end position="536"/>
    </location>
</feature>
<evidence type="ECO:0000313" key="2">
    <source>
        <dbReference type="EMBL" id="KAA0188918.1"/>
    </source>
</evidence>
<dbReference type="OrthoDB" id="25179at2759"/>